<sequence>MSPVTHRPTLKAPETAKLVVVAAVPVAFKKVKSARVEEAVARRLVAVVRPVLSTEKSVVVAKAAVEEESSNKLLPVNVVPPTAASESKEPGDVVPTPTLEANVLATVVDVETR</sequence>
<reference evidence="1 2" key="1">
    <citation type="journal article" date="2016" name="Nat. Commun.">
        <title>Thousands of microbial genomes shed light on interconnected biogeochemical processes in an aquifer system.</title>
        <authorList>
            <person name="Anantharaman K."/>
            <person name="Brown C.T."/>
            <person name="Hug L.A."/>
            <person name="Sharon I."/>
            <person name="Castelle C.J."/>
            <person name="Probst A.J."/>
            <person name="Thomas B.C."/>
            <person name="Singh A."/>
            <person name="Wilkins M.J."/>
            <person name="Karaoz U."/>
            <person name="Brodie E.L."/>
            <person name="Williams K.H."/>
            <person name="Hubbard S.S."/>
            <person name="Banfield J.F."/>
        </authorList>
    </citation>
    <scope>NUCLEOTIDE SEQUENCE [LARGE SCALE GENOMIC DNA]</scope>
</reference>
<accession>A0A1F6CM39</accession>
<organism evidence="1 2">
    <name type="scientific">Candidatus Kaiserbacteria bacterium RIFCSPHIGHO2_01_FULL_54_36</name>
    <dbReference type="NCBI Taxonomy" id="1798482"/>
    <lineage>
        <taxon>Bacteria</taxon>
        <taxon>Candidatus Kaiseribacteriota</taxon>
    </lineage>
</organism>
<proteinExistence type="predicted"/>
<dbReference type="AlphaFoldDB" id="A0A1F6CM39"/>
<comment type="caution">
    <text evidence="1">The sequence shown here is derived from an EMBL/GenBank/DDBJ whole genome shotgun (WGS) entry which is preliminary data.</text>
</comment>
<gene>
    <name evidence="1" type="ORF">A2763_04295</name>
</gene>
<protein>
    <submittedName>
        <fullName evidence="1">Uncharacterized protein</fullName>
    </submittedName>
</protein>
<evidence type="ECO:0000313" key="2">
    <source>
        <dbReference type="Proteomes" id="UP000178370"/>
    </source>
</evidence>
<evidence type="ECO:0000313" key="1">
    <source>
        <dbReference type="EMBL" id="OGG50071.1"/>
    </source>
</evidence>
<name>A0A1F6CM39_9BACT</name>
<dbReference type="EMBL" id="MFKV01000020">
    <property type="protein sequence ID" value="OGG50071.1"/>
    <property type="molecule type" value="Genomic_DNA"/>
</dbReference>
<dbReference type="Proteomes" id="UP000178370">
    <property type="component" value="Unassembled WGS sequence"/>
</dbReference>